<sequence>MKHQISDAYIPFVLGRQAALDAVRAHVGVRLSSAAGDVLRPESVRAVYVPFWRFRTTAMCEYRGAWDEEQDYEDSDGNWQTDTDRHYISGTAHYDLDDDILICSAEEYTDFFEEGLFSYDLSQTEDDVPNNAERIDIVPCTVTAQDAWDEAQAEIQDLLAGRIEDDLCGEYQTQSAEVHELNISYGDIVPECILLPLWEISFIHDGTTYNVCVNGQTGSVCGDLPLAPRRTGCLAAAAAILSILPVLWQ</sequence>
<dbReference type="AlphaFoldDB" id="E7N383"/>
<organism evidence="1 2">
    <name type="scientific">Selenomonas artemidis F0399</name>
    <dbReference type="NCBI Taxonomy" id="749551"/>
    <lineage>
        <taxon>Bacteria</taxon>
        <taxon>Bacillati</taxon>
        <taxon>Bacillota</taxon>
        <taxon>Negativicutes</taxon>
        <taxon>Selenomonadales</taxon>
        <taxon>Selenomonadaceae</taxon>
        <taxon>Selenomonas</taxon>
    </lineage>
</organism>
<dbReference type="HOGENOM" id="CLU_1115169_0_0_9"/>
<dbReference type="RefSeq" id="WP_009350117.1">
    <property type="nucleotide sequence ID" value="NZ_GL638138.1"/>
</dbReference>
<name>E7N383_9FIRM</name>
<dbReference type="EMBL" id="AECV01000025">
    <property type="protein sequence ID" value="EFW29358.1"/>
    <property type="molecule type" value="Genomic_DNA"/>
</dbReference>
<dbReference type="Proteomes" id="UP000004633">
    <property type="component" value="Unassembled WGS sequence"/>
</dbReference>
<comment type="caution">
    <text evidence="1">The sequence shown here is derived from an EMBL/GenBank/DDBJ whole genome shotgun (WGS) entry which is preliminary data.</text>
</comment>
<evidence type="ECO:0000313" key="1">
    <source>
        <dbReference type="EMBL" id="EFW29358.1"/>
    </source>
</evidence>
<gene>
    <name evidence="1" type="ORF">HMPREF9555_01458</name>
</gene>
<evidence type="ECO:0000313" key="2">
    <source>
        <dbReference type="Proteomes" id="UP000004633"/>
    </source>
</evidence>
<keyword evidence="2" id="KW-1185">Reference proteome</keyword>
<dbReference type="STRING" id="749551.HMPREF9555_01458"/>
<proteinExistence type="predicted"/>
<accession>E7N383</accession>
<reference evidence="1 2" key="1">
    <citation type="submission" date="2010-08" db="EMBL/GenBank/DDBJ databases">
        <authorList>
            <person name="Weinstock G."/>
            <person name="Sodergren E."/>
            <person name="Clifton S."/>
            <person name="Fulton L."/>
            <person name="Fulton B."/>
            <person name="Courtney L."/>
            <person name="Fronick C."/>
            <person name="Harrison M."/>
            <person name="Strong C."/>
            <person name="Farmer C."/>
            <person name="Delahaunty K."/>
            <person name="Markovic C."/>
            <person name="Hall O."/>
            <person name="Minx P."/>
            <person name="Tomlinson C."/>
            <person name="Mitreva M."/>
            <person name="Hou S."/>
            <person name="Chen J."/>
            <person name="Wollam A."/>
            <person name="Pepin K.H."/>
            <person name="Johnson M."/>
            <person name="Bhonagiri V."/>
            <person name="Zhang X."/>
            <person name="Suruliraj S."/>
            <person name="Warren W."/>
            <person name="Chinwalla A."/>
            <person name="Mardis E.R."/>
            <person name="Wilson R.K."/>
        </authorList>
    </citation>
    <scope>NUCLEOTIDE SEQUENCE [LARGE SCALE GENOMIC DNA]</scope>
    <source>
        <strain evidence="1 2">F0399</strain>
    </source>
</reference>
<protein>
    <submittedName>
        <fullName evidence="1">Uncharacterized protein</fullName>
    </submittedName>
</protein>